<reference key="1">
    <citation type="submission" date="2010-11" db="EMBL/GenBank/DDBJ databases">
        <title>The complete sequence of chromosome of Isophaera pallida ATCC 43644.</title>
        <authorList>
            <consortium name="US DOE Joint Genome Institute (JGI-PGF)"/>
            <person name="Lucas S."/>
            <person name="Copeland A."/>
            <person name="Lapidus A."/>
            <person name="Bruce D."/>
            <person name="Goodwin L."/>
            <person name="Pitluck S."/>
            <person name="Kyrpides N."/>
            <person name="Mavromatis K."/>
            <person name="Pagani I."/>
            <person name="Ivanova N."/>
            <person name="Saunders E."/>
            <person name="Brettin T."/>
            <person name="Detter J.C."/>
            <person name="Han C."/>
            <person name="Tapia R."/>
            <person name="Land M."/>
            <person name="Hauser L."/>
            <person name="Markowitz V."/>
            <person name="Cheng J.-F."/>
            <person name="Hugenholtz P."/>
            <person name="Woyke T."/>
            <person name="Wu D."/>
            <person name="Eisen J.A."/>
        </authorList>
    </citation>
    <scope>NUCLEOTIDE SEQUENCE</scope>
    <source>
        <strain>ATCC 43644</strain>
    </source>
</reference>
<dbReference type="Proteomes" id="UP000008631">
    <property type="component" value="Chromosome"/>
</dbReference>
<feature type="transmembrane region" description="Helical" evidence="1">
    <location>
        <begin position="139"/>
        <end position="160"/>
    </location>
</feature>
<keyword evidence="1" id="KW-0812">Transmembrane</keyword>
<dbReference type="EMBL" id="CP002353">
    <property type="protein sequence ID" value="ADV64058.1"/>
    <property type="molecule type" value="Genomic_DNA"/>
</dbReference>
<evidence type="ECO:0000313" key="2">
    <source>
        <dbReference type="EMBL" id="ADV64058.1"/>
    </source>
</evidence>
<dbReference type="eggNOG" id="COG4325">
    <property type="taxonomic scope" value="Bacteria"/>
</dbReference>
<accession>E8QX19</accession>
<name>E8QX19_ISOPI</name>
<keyword evidence="1" id="KW-1133">Transmembrane helix</keyword>
<organism evidence="2 3">
    <name type="scientific">Isosphaera pallida (strain ATCC 43644 / DSM 9630 / IS1B)</name>
    <dbReference type="NCBI Taxonomy" id="575540"/>
    <lineage>
        <taxon>Bacteria</taxon>
        <taxon>Pseudomonadati</taxon>
        <taxon>Planctomycetota</taxon>
        <taxon>Planctomycetia</taxon>
        <taxon>Isosphaerales</taxon>
        <taxon>Isosphaeraceae</taxon>
        <taxon>Isosphaera</taxon>
    </lineage>
</organism>
<evidence type="ECO:0000256" key="1">
    <source>
        <dbReference type="SAM" id="Phobius"/>
    </source>
</evidence>
<feature type="transmembrane region" description="Helical" evidence="1">
    <location>
        <begin position="61"/>
        <end position="87"/>
    </location>
</feature>
<dbReference type="HOGENOM" id="CLU_032303_1_1_0"/>
<evidence type="ECO:0000313" key="3">
    <source>
        <dbReference type="Proteomes" id="UP000008631"/>
    </source>
</evidence>
<dbReference type="Pfam" id="PF10011">
    <property type="entry name" value="DUF2254"/>
    <property type="match status" value="1"/>
</dbReference>
<keyword evidence="1" id="KW-0472">Membrane</keyword>
<proteinExistence type="predicted"/>
<dbReference type="InParanoid" id="E8QX19"/>
<feature type="transmembrane region" description="Helical" evidence="1">
    <location>
        <begin position="108"/>
        <end position="127"/>
    </location>
</feature>
<reference evidence="2 3" key="2">
    <citation type="journal article" date="2011" name="Stand. Genomic Sci.">
        <title>Complete genome sequence of Isosphaera pallida type strain (IS1B).</title>
        <authorList>
            <consortium name="US DOE Joint Genome Institute (JGI-PGF)"/>
            <person name="Goker M."/>
            <person name="Cleland D."/>
            <person name="Saunders E."/>
            <person name="Lapidus A."/>
            <person name="Nolan M."/>
            <person name="Lucas S."/>
            <person name="Hammon N."/>
            <person name="Deshpande S."/>
            <person name="Cheng J.F."/>
            <person name="Tapia R."/>
            <person name="Han C."/>
            <person name="Goodwin L."/>
            <person name="Pitluck S."/>
            <person name="Liolios K."/>
            <person name="Pagani I."/>
            <person name="Ivanova N."/>
            <person name="Mavromatis K."/>
            <person name="Pati A."/>
            <person name="Chen A."/>
            <person name="Palaniappan K."/>
            <person name="Land M."/>
            <person name="Hauser L."/>
            <person name="Chang Y.J."/>
            <person name="Jeffries C.D."/>
            <person name="Detter J.C."/>
            <person name="Beck B."/>
            <person name="Woyke T."/>
            <person name="Bristow J."/>
            <person name="Eisen J.A."/>
            <person name="Markowitz V."/>
            <person name="Hugenholtz P."/>
            <person name="Kyrpides N.C."/>
            <person name="Klenk H.P."/>
        </authorList>
    </citation>
    <scope>NUCLEOTIDE SEQUENCE [LARGE SCALE GENOMIC DNA]</scope>
    <source>
        <strain evidence="3">ATCC 43644 / DSM 9630 / IS1B</strain>
    </source>
</reference>
<evidence type="ECO:0008006" key="4">
    <source>
        <dbReference type="Google" id="ProtNLM"/>
    </source>
</evidence>
<gene>
    <name evidence="2" type="ordered locus">Isop_3501</name>
</gene>
<keyword evidence="3" id="KW-1185">Reference proteome</keyword>
<dbReference type="InterPro" id="IPR018723">
    <property type="entry name" value="DUF2254_membrane"/>
</dbReference>
<sequence>MFNLIYAWDRLRSGYWFVPTVVTVLMIGLARLTLALDAAAADHLPGLKLDLFGGGPEGATAILSTVAGSMITIAGLVFSITMVVLTLASSQFGPRLLRNFLRDPISQFVQGCFVAVFLYCLFILGAIQFEGDQAALPQISVLMAIVLAVVNLGALIYYVHHVSVSIHADRLIAAVGNELVNTIDRLFVEVTPHSGSDELLIAESPETVNPDVQFAPILKRLEERAQTVMATQDGYVQMIDEISLVRWAAEHDLVVRMDRLPGHYVLRDGPLASVLVPEGTSWKPEWAGVINRAVVIGSSRTPVQDLEFCLDQLVEIALRALSPGINDPFTAIVCIDRLGSALARLLRRTPPSSYRVDPQGQLRVVIRPVCFPAALNAAFNQLRQFGATSPAVAIRLVETLEAIAHHVRRSSEADALFRHAVMIERACREAVTEPFDLDDLRQRCRSLEATLRERGYAPPSDRLIHSS</sequence>
<protein>
    <recommendedName>
        <fullName evidence="4">DUF2254 domain-containing protein</fullName>
    </recommendedName>
</protein>
<feature type="transmembrane region" description="Helical" evidence="1">
    <location>
        <begin position="15"/>
        <end position="41"/>
    </location>
</feature>
<dbReference type="RefSeq" id="WP_013566346.1">
    <property type="nucleotide sequence ID" value="NC_014962.1"/>
</dbReference>
<dbReference type="KEGG" id="ipa:Isop_3501"/>
<dbReference type="AlphaFoldDB" id="E8QX19"/>
<dbReference type="OrthoDB" id="2955631at2"/>